<dbReference type="PANTHER" id="PTHR44040">
    <property type="entry name" value="RETINOBLASTOMA-BINDING PROTEIN 5"/>
    <property type="match status" value="1"/>
</dbReference>
<dbReference type="SUPFAM" id="SSF50978">
    <property type="entry name" value="WD40 repeat-like"/>
    <property type="match status" value="1"/>
</dbReference>
<evidence type="ECO:0000256" key="3">
    <source>
        <dbReference type="ARBA" id="ARBA00022737"/>
    </source>
</evidence>
<organism evidence="7">
    <name type="scientific">Naegleria gruberi</name>
    <name type="common">Amoeba</name>
    <dbReference type="NCBI Taxonomy" id="5762"/>
    <lineage>
        <taxon>Eukaryota</taxon>
        <taxon>Discoba</taxon>
        <taxon>Heterolobosea</taxon>
        <taxon>Tetramitia</taxon>
        <taxon>Eutetramitia</taxon>
        <taxon>Vahlkampfiidae</taxon>
        <taxon>Naegleria</taxon>
    </lineage>
</organism>
<keyword evidence="2" id="KW-0853">WD repeat</keyword>
<dbReference type="InterPro" id="IPR015943">
    <property type="entry name" value="WD40/YVTN_repeat-like_dom_sf"/>
</dbReference>
<sequence>MNILMMGSSLDKLIDAYPEDLGEGFSLSEAEKMGTAVKFNHRGNLIAIGCVDGALRVYDYDTLSLISHITMIESYPISAIEWFKDYRYILVACSTKVFICDIIERRCIKKIEMPTPLIRTYLCPSNESLVLCCTVDNPPFLVNWQTDERRQLPIKLHEYKVKRKDCVGGLFTPCGKYIFIGNTVGQIVVVNTETLRVVPFQSHPVDTPFHISEDVNIDLKSKQVVTNKFYFIVQLEFSKNGGYIAVNTRMAIHVFKVEFEKTRNGEFVNFTKIKEFKNAIMHENYTLCSFLNSTTVHNDSSYLLATNGSKVLIYEYIIYGELVKILECPYNENITALTCHPQNFKYIRPVVVTATIGANILFWTKHVVENWSAFSPDFDEIDCNEMYIERENEYDNDCENEFKTALYPSNLEDESQIIDIFAKPSDMNTFQDENFYIPTVPSLPEDDEKVVFEKKQVTPNQKKKRPTKPPTKKKKTSAIEDSDSDYEDD</sequence>
<reference evidence="6 7" key="1">
    <citation type="journal article" date="2010" name="Cell">
        <title>The genome of Naegleria gruberi illuminates early eukaryotic versatility.</title>
        <authorList>
            <person name="Fritz-Laylin L.K."/>
            <person name="Prochnik S.E."/>
            <person name="Ginger M.L."/>
            <person name="Dacks J.B."/>
            <person name="Carpenter M.L."/>
            <person name="Field M.C."/>
            <person name="Kuo A."/>
            <person name="Paredez A."/>
            <person name="Chapman J."/>
            <person name="Pham J."/>
            <person name="Shu S."/>
            <person name="Neupane R."/>
            <person name="Cipriano M."/>
            <person name="Mancuso J."/>
            <person name="Tu H."/>
            <person name="Salamov A."/>
            <person name="Lindquist E."/>
            <person name="Shapiro H."/>
            <person name="Lucas S."/>
            <person name="Grigoriev I.V."/>
            <person name="Cande W.Z."/>
            <person name="Fulton C."/>
            <person name="Rokhsar D.S."/>
            <person name="Dawson S.C."/>
        </authorList>
    </citation>
    <scope>NUCLEOTIDE SEQUENCE [LARGE SCALE GENOMIC DNA]</scope>
    <source>
        <strain evidence="6 7">NEG-M</strain>
    </source>
</reference>
<dbReference type="GeneID" id="8863683"/>
<feature type="region of interest" description="Disordered" evidence="5">
    <location>
        <begin position="452"/>
        <end position="489"/>
    </location>
</feature>
<protein>
    <submittedName>
        <fullName evidence="6">Predicted protein</fullName>
    </submittedName>
</protein>
<dbReference type="Proteomes" id="UP000006671">
    <property type="component" value="Unassembled WGS sequence"/>
</dbReference>
<name>D2UX56_NAEGR</name>
<dbReference type="InterPro" id="IPR036322">
    <property type="entry name" value="WD40_repeat_dom_sf"/>
</dbReference>
<evidence type="ECO:0000256" key="1">
    <source>
        <dbReference type="ARBA" id="ARBA00004123"/>
    </source>
</evidence>
<proteinExistence type="predicted"/>
<evidence type="ECO:0000256" key="2">
    <source>
        <dbReference type="ARBA" id="ARBA00022574"/>
    </source>
</evidence>
<evidence type="ECO:0000313" key="6">
    <source>
        <dbReference type="EMBL" id="EFC50873.1"/>
    </source>
</evidence>
<keyword evidence="7" id="KW-1185">Reference proteome</keyword>
<dbReference type="OrthoDB" id="196858at2759"/>
<dbReference type="STRING" id="5762.D2UX56"/>
<dbReference type="FunCoup" id="D2UX56">
    <property type="interactions" value="760"/>
</dbReference>
<dbReference type="VEuPathDB" id="AmoebaDB:NAEGRDRAFT_61643"/>
<dbReference type="InterPro" id="IPR037850">
    <property type="entry name" value="RBBP5/Swd1"/>
</dbReference>
<feature type="compositionally biased region" description="Acidic residues" evidence="5">
    <location>
        <begin position="480"/>
        <end position="489"/>
    </location>
</feature>
<dbReference type="eggNOG" id="KOG1273">
    <property type="taxonomic scope" value="Eukaryota"/>
</dbReference>
<dbReference type="InParanoid" id="D2UX56"/>
<dbReference type="RefSeq" id="XP_002683617.1">
    <property type="nucleotide sequence ID" value="XM_002683571.1"/>
</dbReference>
<gene>
    <name evidence="6" type="ORF">NAEGRDRAFT_61643</name>
</gene>
<dbReference type="GO" id="GO:0048188">
    <property type="term" value="C:Set1C/COMPASS complex"/>
    <property type="evidence" value="ECO:0007669"/>
    <property type="project" value="InterPro"/>
</dbReference>
<dbReference type="EMBL" id="GG738845">
    <property type="protein sequence ID" value="EFC50873.1"/>
    <property type="molecule type" value="Genomic_DNA"/>
</dbReference>
<keyword evidence="4" id="KW-0539">Nucleus</keyword>
<dbReference type="KEGG" id="ngr:NAEGRDRAFT_61643"/>
<evidence type="ECO:0000256" key="4">
    <source>
        <dbReference type="ARBA" id="ARBA00023242"/>
    </source>
</evidence>
<evidence type="ECO:0000313" key="7">
    <source>
        <dbReference type="Proteomes" id="UP000006671"/>
    </source>
</evidence>
<feature type="compositionally biased region" description="Basic residues" evidence="5">
    <location>
        <begin position="461"/>
        <end position="476"/>
    </location>
</feature>
<accession>D2UX56</accession>
<dbReference type="PANTHER" id="PTHR44040:SF1">
    <property type="entry name" value="RETINOBLASTOMA-BINDING PROTEIN 5"/>
    <property type="match status" value="1"/>
</dbReference>
<dbReference type="AlphaFoldDB" id="D2UX56"/>
<keyword evidence="3" id="KW-0677">Repeat</keyword>
<comment type="subcellular location">
    <subcellularLocation>
        <location evidence="1">Nucleus</location>
    </subcellularLocation>
</comment>
<evidence type="ECO:0000256" key="5">
    <source>
        <dbReference type="SAM" id="MobiDB-lite"/>
    </source>
</evidence>
<dbReference type="Gene3D" id="2.130.10.10">
    <property type="entry name" value="YVTN repeat-like/Quinoprotein amine dehydrogenase"/>
    <property type="match status" value="1"/>
</dbReference>